<proteinExistence type="inferred from homology"/>
<gene>
    <name evidence="4" type="ORF">MGAL_10B009255</name>
</gene>
<comment type="caution">
    <text evidence="4">The sequence shown here is derived from an EMBL/GenBank/DDBJ whole genome shotgun (WGS) entry which is preliminary data.</text>
</comment>
<dbReference type="GO" id="GO:0030527">
    <property type="term" value="F:structural constituent of chromatin"/>
    <property type="evidence" value="ECO:0007669"/>
    <property type="project" value="InterPro"/>
</dbReference>
<reference evidence="4" key="1">
    <citation type="submission" date="2018-11" db="EMBL/GenBank/DDBJ databases">
        <authorList>
            <person name="Alioto T."/>
            <person name="Alioto T."/>
        </authorList>
    </citation>
    <scope>NUCLEOTIDE SEQUENCE</scope>
</reference>
<dbReference type="InterPro" id="IPR007125">
    <property type="entry name" value="H2A/H2B/H3"/>
</dbReference>
<dbReference type="GO" id="GO:0000786">
    <property type="term" value="C:nucleosome"/>
    <property type="evidence" value="ECO:0007669"/>
    <property type="project" value="InterPro"/>
</dbReference>
<evidence type="ECO:0000313" key="5">
    <source>
        <dbReference type="Proteomes" id="UP000596742"/>
    </source>
</evidence>
<organism evidence="4 5">
    <name type="scientific">Mytilus galloprovincialis</name>
    <name type="common">Mediterranean mussel</name>
    <dbReference type="NCBI Taxonomy" id="29158"/>
    <lineage>
        <taxon>Eukaryota</taxon>
        <taxon>Metazoa</taxon>
        <taxon>Spiralia</taxon>
        <taxon>Lophotrochozoa</taxon>
        <taxon>Mollusca</taxon>
        <taxon>Bivalvia</taxon>
        <taxon>Autobranchia</taxon>
        <taxon>Pteriomorphia</taxon>
        <taxon>Mytilida</taxon>
        <taxon>Mytiloidea</taxon>
        <taxon>Mytilidae</taxon>
        <taxon>Mytilinae</taxon>
        <taxon>Mytilus</taxon>
    </lineage>
</organism>
<dbReference type="Pfam" id="PF00125">
    <property type="entry name" value="Histone"/>
    <property type="match status" value="1"/>
</dbReference>
<accession>A0A8B6HBV8</accession>
<dbReference type="EMBL" id="UYJE01009797">
    <property type="protein sequence ID" value="VDI76931.1"/>
    <property type="molecule type" value="Genomic_DNA"/>
</dbReference>
<dbReference type="GO" id="GO:0046982">
    <property type="term" value="F:protein heterodimerization activity"/>
    <property type="evidence" value="ECO:0007669"/>
    <property type="project" value="InterPro"/>
</dbReference>
<dbReference type="InterPro" id="IPR009072">
    <property type="entry name" value="Histone-fold"/>
</dbReference>
<evidence type="ECO:0000259" key="3">
    <source>
        <dbReference type="Pfam" id="PF00125"/>
    </source>
</evidence>
<dbReference type="PRINTS" id="PR00622">
    <property type="entry name" value="HISTONEH3"/>
</dbReference>
<dbReference type="CDD" id="cd22911">
    <property type="entry name" value="HFD_H3"/>
    <property type="match status" value="1"/>
</dbReference>
<feature type="region of interest" description="Disordered" evidence="2">
    <location>
        <begin position="1"/>
        <end position="37"/>
    </location>
</feature>
<dbReference type="SUPFAM" id="SSF47113">
    <property type="entry name" value="Histone-fold"/>
    <property type="match status" value="1"/>
</dbReference>
<dbReference type="Proteomes" id="UP000596742">
    <property type="component" value="Unassembled WGS sequence"/>
</dbReference>
<dbReference type="PANTHER" id="PTHR45810">
    <property type="entry name" value="HISTONE H3.2"/>
    <property type="match status" value="1"/>
</dbReference>
<dbReference type="OrthoDB" id="842664at2759"/>
<feature type="domain" description="Core Histone H2A/H2B/H3" evidence="3">
    <location>
        <begin position="46"/>
        <end position="133"/>
    </location>
</feature>
<dbReference type="SMART" id="SM00428">
    <property type="entry name" value="H3"/>
    <property type="match status" value="1"/>
</dbReference>
<evidence type="ECO:0000256" key="1">
    <source>
        <dbReference type="ARBA" id="ARBA00010343"/>
    </source>
</evidence>
<sequence length="139" mass="15945">MTRHSSAGRKSVAPQRNAGNSSRNIPPKDNVNLDGSLRKKKRFRAGTRALMEIRQYQKTTNLLIRKLPFSRVVREIAMAISHEPLRWNAMAICALQEAAEAFIVHLFEDANMCAIHAKRVTIQVKDVWLARRIRGDMYF</sequence>
<evidence type="ECO:0000256" key="2">
    <source>
        <dbReference type="SAM" id="MobiDB-lite"/>
    </source>
</evidence>
<dbReference type="InterPro" id="IPR000164">
    <property type="entry name" value="Histone_H3/CENP-A"/>
</dbReference>
<keyword evidence="5" id="KW-1185">Reference proteome</keyword>
<dbReference type="Gene3D" id="1.10.20.10">
    <property type="entry name" value="Histone, subunit A"/>
    <property type="match status" value="1"/>
</dbReference>
<name>A0A8B6HBV8_MYTGA</name>
<dbReference type="GO" id="GO:0003677">
    <property type="term" value="F:DNA binding"/>
    <property type="evidence" value="ECO:0007669"/>
    <property type="project" value="InterPro"/>
</dbReference>
<protein>
    <submittedName>
        <fullName evidence="4">Histone H3</fullName>
    </submittedName>
</protein>
<dbReference type="AlphaFoldDB" id="A0A8B6HBV8"/>
<evidence type="ECO:0000313" key="4">
    <source>
        <dbReference type="EMBL" id="VDI76931.1"/>
    </source>
</evidence>
<dbReference type="FunFam" id="1.10.20.10:FF:000088">
    <property type="entry name" value="Histone H3-like centromeric protein CSE4"/>
    <property type="match status" value="1"/>
</dbReference>
<comment type="similarity">
    <text evidence="1">Belongs to the histone H3 family.</text>
</comment>